<evidence type="ECO:0000313" key="2">
    <source>
        <dbReference type="EMBL" id="KAJ1178522.1"/>
    </source>
</evidence>
<name>A0AAV7TPL3_PLEWA</name>
<comment type="caution">
    <text evidence="2">The sequence shown here is derived from an EMBL/GenBank/DDBJ whole genome shotgun (WGS) entry which is preliminary data.</text>
</comment>
<feature type="region of interest" description="Disordered" evidence="1">
    <location>
        <begin position="94"/>
        <end position="113"/>
    </location>
</feature>
<evidence type="ECO:0000313" key="3">
    <source>
        <dbReference type="Proteomes" id="UP001066276"/>
    </source>
</evidence>
<accession>A0AAV7TPL3</accession>
<gene>
    <name evidence="2" type="ORF">NDU88_003768</name>
</gene>
<dbReference type="AlphaFoldDB" id="A0AAV7TPL3"/>
<protein>
    <submittedName>
        <fullName evidence="2">Uncharacterized protein</fullName>
    </submittedName>
</protein>
<reference evidence="2" key="1">
    <citation type="journal article" date="2022" name="bioRxiv">
        <title>Sequencing and chromosome-scale assembly of the giantPleurodeles waltlgenome.</title>
        <authorList>
            <person name="Brown T."/>
            <person name="Elewa A."/>
            <person name="Iarovenko S."/>
            <person name="Subramanian E."/>
            <person name="Araus A.J."/>
            <person name="Petzold A."/>
            <person name="Susuki M."/>
            <person name="Suzuki K.-i.T."/>
            <person name="Hayashi T."/>
            <person name="Toyoda A."/>
            <person name="Oliveira C."/>
            <person name="Osipova E."/>
            <person name="Leigh N.D."/>
            <person name="Simon A."/>
            <person name="Yun M.H."/>
        </authorList>
    </citation>
    <scope>NUCLEOTIDE SEQUENCE</scope>
    <source>
        <strain evidence="2">20211129_DDA</strain>
        <tissue evidence="2">Liver</tissue>
    </source>
</reference>
<organism evidence="2 3">
    <name type="scientific">Pleurodeles waltl</name>
    <name type="common">Iberian ribbed newt</name>
    <dbReference type="NCBI Taxonomy" id="8319"/>
    <lineage>
        <taxon>Eukaryota</taxon>
        <taxon>Metazoa</taxon>
        <taxon>Chordata</taxon>
        <taxon>Craniata</taxon>
        <taxon>Vertebrata</taxon>
        <taxon>Euteleostomi</taxon>
        <taxon>Amphibia</taxon>
        <taxon>Batrachia</taxon>
        <taxon>Caudata</taxon>
        <taxon>Salamandroidea</taxon>
        <taxon>Salamandridae</taxon>
        <taxon>Pleurodelinae</taxon>
        <taxon>Pleurodeles</taxon>
    </lineage>
</organism>
<dbReference type="Proteomes" id="UP001066276">
    <property type="component" value="Chromosome 3_2"/>
</dbReference>
<evidence type="ECO:0000256" key="1">
    <source>
        <dbReference type="SAM" id="MobiDB-lite"/>
    </source>
</evidence>
<keyword evidence="3" id="KW-1185">Reference proteome</keyword>
<dbReference type="EMBL" id="JANPWB010000006">
    <property type="protein sequence ID" value="KAJ1178522.1"/>
    <property type="molecule type" value="Genomic_DNA"/>
</dbReference>
<proteinExistence type="predicted"/>
<sequence length="153" mass="16973">MQEALQILNPPDGSEEQLRDLGSSLLCCRLLLAADLWSVAVSGWVPKEPSKEKQWGLWCWVWPWELGRTMGPVVPNKVGLALGMHLKIPRVRGRGRAAQADGPEDPGQAGRGSWWRVVPAVQPGQRQCWERVPTINITGESGWSSIPLLILNH</sequence>